<accession>A0A1Q2MFD9</accession>
<protein>
    <submittedName>
        <fullName evidence="2">Putative major pilin subunit</fullName>
    </submittedName>
</protein>
<dbReference type="NCBIfam" id="TIGR02532">
    <property type="entry name" value="IV_pilin_GFxxxE"/>
    <property type="match status" value="1"/>
</dbReference>
<evidence type="ECO:0000313" key="2">
    <source>
        <dbReference type="EMBL" id="AQQ71364.1"/>
    </source>
</evidence>
<gene>
    <name evidence="2" type="ORF">SMSP2_01737</name>
</gene>
<dbReference type="KEGG" id="pbas:SMSP2_01737"/>
<dbReference type="PANTHER" id="PTHR30093:SF2">
    <property type="entry name" value="TYPE II SECRETION SYSTEM PROTEIN H"/>
    <property type="match status" value="1"/>
</dbReference>
<keyword evidence="3" id="KW-1185">Reference proteome</keyword>
<evidence type="ECO:0000256" key="1">
    <source>
        <dbReference type="SAM" id="Phobius"/>
    </source>
</evidence>
<dbReference type="Proteomes" id="UP000188181">
    <property type="component" value="Chromosome"/>
</dbReference>
<keyword evidence="1" id="KW-0472">Membrane</keyword>
<keyword evidence="1" id="KW-0812">Transmembrane</keyword>
<dbReference type="EMBL" id="CP019646">
    <property type="protein sequence ID" value="AQQ71364.1"/>
    <property type="molecule type" value="Genomic_DNA"/>
</dbReference>
<keyword evidence="1" id="KW-1133">Transmembrane helix</keyword>
<dbReference type="Pfam" id="PF07963">
    <property type="entry name" value="N_methyl"/>
    <property type="match status" value="1"/>
</dbReference>
<dbReference type="AlphaFoldDB" id="A0A1Q2MFD9"/>
<feature type="transmembrane region" description="Helical" evidence="1">
    <location>
        <begin position="12"/>
        <end position="30"/>
    </location>
</feature>
<dbReference type="RefSeq" id="WP_146683547.1">
    <property type="nucleotide sequence ID" value="NZ_CP019646.1"/>
</dbReference>
<dbReference type="InterPro" id="IPR012902">
    <property type="entry name" value="N_methyl_site"/>
</dbReference>
<reference evidence="3" key="1">
    <citation type="submission" date="2017-02" db="EMBL/GenBank/DDBJ databases">
        <title>Comparative genomics and description of representatives of a novel lineage of planctomycetes thriving in anoxic sediments.</title>
        <authorList>
            <person name="Spring S."/>
            <person name="Bunk B."/>
            <person name="Sproer C."/>
        </authorList>
    </citation>
    <scope>NUCLEOTIDE SEQUENCE [LARGE SCALE GENOMIC DNA]</scope>
    <source>
        <strain evidence="3">SM-Chi-D1</strain>
    </source>
</reference>
<dbReference type="STRING" id="1851148.SMSP2_01737"/>
<organism evidence="2 3">
    <name type="scientific">Limihaloglobus sulfuriphilus</name>
    <dbReference type="NCBI Taxonomy" id="1851148"/>
    <lineage>
        <taxon>Bacteria</taxon>
        <taxon>Pseudomonadati</taxon>
        <taxon>Planctomycetota</taxon>
        <taxon>Phycisphaerae</taxon>
        <taxon>Sedimentisphaerales</taxon>
        <taxon>Sedimentisphaeraceae</taxon>
        <taxon>Limihaloglobus</taxon>
    </lineage>
</organism>
<sequence>MKRKKGFTLIELLVVISIIALLMAILMPSLQRARNMAKNVVCRSNLRSCGLLFIMFAEDHGGKLMESGNSIKEMSWQTQLYPYYGQSADVMVCPNTSENRPAPHNSKPFWRYQEVKGAGDSDVTGYDLVRVGDEYYSYGMNNWILSPKNEKDGLMGNDFDSYWRGFSTLDNADQIPVFGDHHGANGGWPKYNDMPPRYDGEPATSNTKDLMRRWTINRHDGNINMVFVDGSARTVGLKENWTLLWHRGFDTKGPWTLAGAGDAAAARWNRYAPWMKSFKVY</sequence>
<dbReference type="OrthoDB" id="255848at2"/>
<dbReference type="SUPFAM" id="SSF54523">
    <property type="entry name" value="Pili subunits"/>
    <property type="match status" value="1"/>
</dbReference>
<dbReference type="PANTHER" id="PTHR30093">
    <property type="entry name" value="GENERAL SECRETION PATHWAY PROTEIN G"/>
    <property type="match status" value="1"/>
</dbReference>
<dbReference type="PROSITE" id="PS00409">
    <property type="entry name" value="PROKAR_NTER_METHYL"/>
    <property type="match status" value="1"/>
</dbReference>
<name>A0A1Q2MFD9_9BACT</name>
<dbReference type="InterPro" id="IPR045584">
    <property type="entry name" value="Pilin-like"/>
</dbReference>
<dbReference type="Gene3D" id="3.30.700.10">
    <property type="entry name" value="Glycoprotein, Type 4 Pilin"/>
    <property type="match status" value="1"/>
</dbReference>
<proteinExistence type="predicted"/>
<evidence type="ECO:0000313" key="3">
    <source>
        <dbReference type="Proteomes" id="UP000188181"/>
    </source>
</evidence>